<feature type="compositionally biased region" description="Low complexity" evidence="1">
    <location>
        <begin position="220"/>
        <end position="276"/>
    </location>
</feature>
<keyword evidence="4" id="KW-1185">Reference proteome</keyword>
<proteinExistence type="predicted"/>
<dbReference type="Proteomes" id="UP000321798">
    <property type="component" value="Unassembled WGS sequence"/>
</dbReference>
<keyword evidence="2" id="KW-0812">Transmembrane</keyword>
<dbReference type="OrthoDB" id="10019778at2"/>
<gene>
    <name evidence="3" type="ORF">CSO01_21320</name>
</gene>
<feature type="transmembrane region" description="Helical" evidence="2">
    <location>
        <begin position="92"/>
        <end position="118"/>
    </location>
</feature>
<dbReference type="RefSeq" id="WP_146953174.1">
    <property type="nucleotide sequence ID" value="NZ_BAABBJ010000007.1"/>
</dbReference>
<sequence length="285" mass="27254">MSHVDDDLDVQARQDERLLTGRSTDEDPALVDLVAALRASASPDAGPAPRPSQALQAVLRDGLPPVTPLAAERASAPAARLLAMRRRTVRRLLGLGLAAKVLLGAGVAMAAVGGAATLDVVPDAVQRPASAVVSDVLDVLGVDEGGTDVPVPSSSPSPSAVPSVTPEPGASPTAAPTAAPTVAPTASPGRSADAPGHTGETGPATDGGVGASGQETPGEAASSGGVGKAVPAVPAVPATPATGRGATTAPGRADGSAAAPAAPAVPAAPAEPAGRPTSAGRPADG</sequence>
<feature type="compositionally biased region" description="Basic and acidic residues" evidence="1">
    <location>
        <begin position="10"/>
        <end position="24"/>
    </location>
</feature>
<comment type="caution">
    <text evidence="3">The sequence shown here is derived from an EMBL/GenBank/DDBJ whole genome shotgun (WGS) entry which is preliminary data.</text>
</comment>
<accession>A0A512PDY6</accession>
<dbReference type="EMBL" id="BKAL01000007">
    <property type="protein sequence ID" value="GEP69417.1"/>
    <property type="molecule type" value="Genomic_DNA"/>
</dbReference>
<feature type="compositionally biased region" description="Low complexity" evidence="1">
    <location>
        <begin position="144"/>
        <end position="189"/>
    </location>
</feature>
<name>A0A512PDY6_9CELL</name>
<keyword evidence="2" id="KW-0472">Membrane</keyword>
<evidence type="ECO:0000256" key="1">
    <source>
        <dbReference type="SAM" id="MobiDB-lite"/>
    </source>
</evidence>
<feature type="region of interest" description="Disordered" evidence="1">
    <location>
        <begin position="144"/>
        <end position="285"/>
    </location>
</feature>
<dbReference type="AlphaFoldDB" id="A0A512PDY6"/>
<feature type="region of interest" description="Disordered" evidence="1">
    <location>
        <begin position="1"/>
        <end position="24"/>
    </location>
</feature>
<evidence type="ECO:0000313" key="4">
    <source>
        <dbReference type="Proteomes" id="UP000321798"/>
    </source>
</evidence>
<reference evidence="3 4" key="1">
    <citation type="submission" date="2019-07" db="EMBL/GenBank/DDBJ databases">
        <title>Whole genome shotgun sequence of Cellulomonas soli NBRC 109434.</title>
        <authorList>
            <person name="Hosoyama A."/>
            <person name="Uohara A."/>
            <person name="Ohji S."/>
            <person name="Ichikawa N."/>
        </authorList>
    </citation>
    <scope>NUCLEOTIDE SEQUENCE [LARGE SCALE GENOMIC DNA]</scope>
    <source>
        <strain evidence="3 4">NBRC 109434</strain>
    </source>
</reference>
<organism evidence="3 4">
    <name type="scientific">Cellulomonas soli</name>
    <dbReference type="NCBI Taxonomy" id="931535"/>
    <lineage>
        <taxon>Bacteria</taxon>
        <taxon>Bacillati</taxon>
        <taxon>Actinomycetota</taxon>
        <taxon>Actinomycetes</taxon>
        <taxon>Micrococcales</taxon>
        <taxon>Cellulomonadaceae</taxon>
        <taxon>Cellulomonas</taxon>
    </lineage>
</organism>
<evidence type="ECO:0000313" key="3">
    <source>
        <dbReference type="EMBL" id="GEP69417.1"/>
    </source>
</evidence>
<evidence type="ECO:0000256" key="2">
    <source>
        <dbReference type="SAM" id="Phobius"/>
    </source>
</evidence>
<keyword evidence="2" id="KW-1133">Transmembrane helix</keyword>
<protein>
    <submittedName>
        <fullName evidence="3">Uncharacterized protein</fullName>
    </submittedName>
</protein>